<dbReference type="EC" id="2.3.1.-" evidence="5"/>
<dbReference type="RefSeq" id="WP_316701391.1">
    <property type="nucleotide sequence ID" value="NZ_CP136336.1"/>
</dbReference>
<accession>A0ABZ0CUE2</accession>
<organism evidence="5 6">
    <name type="scientific">Piscinibacter gummiphilus</name>
    <dbReference type="NCBI Taxonomy" id="946333"/>
    <lineage>
        <taxon>Bacteria</taxon>
        <taxon>Pseudomonadati</taxon>
        <taxon>Pseudomonadota</taxon>
        <taxon>Betaproteobacteria</taxon>
        <taxon>Burkholderiales</taxon>
        <taxon>Sphaerotilaceae</taxon>
        <taxon>Piscinibacter</taxon>
    </lineage>
</organism>
<reference evidence="5 6" key="1">
    <citation type="submission" date="2023-10" db="EMBL/GenBank/DDBJ databases">
        <title>Bacteria for the degradation of biodegradable plastic PBAT(Polybutylene adipate terephthalate).</title>
        <authorList>
            <person name="Weon H.-Y."/>
            <person name="Yeon J."/>
        </authorList>
    </citation>
    <scope>NUCLEOTIDE SEQUENCE [LARGE SCALE GENOMIC DNA]</scope>
    <source>
        <strain evidence="5 6">SBD 7-3</strain>
    </source>
</reference>
<dbReference type="SUPFAM" id="SSF55729">
    <property type="entry name" value="Acyl-CoA N-acyltransferases (Nat)"/>
    <property type="match status" value="1"/>
</dbReference>
<proteinExistence type="predicted"/>
<dbReference type="PANTHER" id="PTHR43877:SF1">
    <property type="entry name" value="ACETYLTRANSFERASE"/>
    <property type="match status" value="1"/>
</dbReference>
<dbReference type="PANTHER" id="PTHR43877">
    <property type="entry name" value="AMINOALKYLPHOSPHONATE N-ACETYLTRANSFERASE-RELATED-RELATED"/>
    <property type="match status" value="1"/>
</dbReference>
<keyword evidence="3" id="KW-0812">Transmembrane</keyword>
<dbReference type="InterPro" id="IPR000182">
    <property type="entry name" value="GNAT_dom"/>
</dbReference>
<name>A0ABZ0CUE2_9BURK</name>
<dbReference type="Gene3D" id="3.40.630.30">
    <property type="match status" value="1"/>
</dbReference>
<evidence type="ECO:0000313" key="6">
    <source>
        <dbReference type="Proteomes" id="UP001303946"/>
    </source>
</evidence>
<evidence type="ECO:0000256" key="3">
    <source>
        <dbReference type="SAM" id="Phobius"/>
    </source>
</evidence>
<keyword evidence="6" id="KW-1185">Reference proteome</keyword>
<sequence>MPAELEVREAKRTDIRTLIDLYTAAGLDTRGAHDEAVMRMNWDRMRTAAPGVRVFIFSLAGLPVGTYTLFILPLLAHNGAPEAIVEDVAVHPEAQGQGIGRRMMEHARELAREAGCYKLALSSNQKRVEAHAFYERLGFERHGFSFVVTP</sequence>
<dbReference type="InterPro" id="IPR016181">
    <property type="entry name" value="Acyl_CoA_acyltransferase"/>
</dbReference>
<feature type="transmembrane region" description="Helical" evidence="3">
    <location>
        <begin position="54"/>
        <end position="76"/>
    </location>
</feature>
<keyword evidence="1 5" id="KW-0808">Transferase</keyword>
<dbReference type="CDD" id="cd04301">
    <property type="entry name" value="NAT_SF"/>
    <property type="match status" value="1"/>
</dbReference>
<protein>
    <submittedName>
        <fullName evidence="5">GNAT family N-acetyltransferase</fullName>
        <ecNumber evidence="5">2.3.1.-</ecNumber>
    </submittedName>
</protein>
<keyword evidence="3" id="KW-0472">Membrane</keyword>
<dbReference type="GO" id="GO:0016746">
    <property type="term" value="F:acyltransferase activity"/>
    <property type="evidence" value="ECO:0007669"/>
    <property type="project" value="UniProtKB-KW"/>
</dbReference>
<evidence type="ECO:0000259" key="4">
    <source>
        <dbReference type="PROSITE" id="PS51186"/>
    </source>
</evidence>
<dbReference type="EMBL" id="CP136336">
    <property type="protein sequence ID" value="WOB08602.1"/>
    <property type="molecule type" value="Genomic_DNA"/>
</dbReference>
<evidence type="ECO:0000256" key="1">
    <source>
        <dbReference type="ARBA" id="ARBA00022679"/>
    </source>
</evidence>
<keyword evidence="2 5" id="KW-0012">Acyltransferase</keyword>
<dbReference type="Proteomes" id="UP001303946">
    <property type="component" value="Chromosome"/>
</dbReference>
<evidence type="ECO:0000256" key="2">
    <source>
        <dbReference type="ARBA" id="ARBA00023315"/>
    </source>
</evidence>
<feature type="domain" description="N-acetyltransferase" evidence="4">
    <location>
        <begin position="5"/>
        <end position="150"/>
    </location>
</feature>
<dbReference type="Pfam" id="PF00583">
    <property type="entry name" value="Acetyltransf_1"/>
    <property type="match status" value="1"/>
</dbReference>
<dbReference type="InterPro" id="IPR050832">
    <property type="entry name" value="Bact_Acetyltransf"/>
</dbReference>
<evidence type="ECO:0000313" key="5">
    <source>
        <dbReference type="EMBL" id="WOB08602.1"/>
    </source>
</evidence>
<keyword evidence="3" id="KW-1133">Transmembrane helix</keyword>
<dbReference type="PROSITE" id="PS51186">
    <property type="entry name" value="GNAT"/>
    <property type="match status" value="1"/>
</dbReference>
<gene>
    <name evidence="5" type="ORF">RXV79_00785</name>
</gene>